<reference evidence="1 2" key="1">
    <citation type="journal article" date="2019" name="Nat. Ecol. Evol.">
        <title>Megaphylogeny resolves global patterns of mushroom evolution.</title>
        <authorList>
            <person name="Varga T."/>
            <person name="Krizsan K."/>
            <person name="Foldi C."/>
            <person name="Dima B."/>
            <person name="Sanchez-Garcia M."/>
            <person name="Sanchez-Ramirez S."/>
            <person name="Szollosi G.J."/>
            <person name="Szarkandi J.G."/>
            <person name="Papp V."/>
            <person name="Albert L."/>
            <person name="Andreopoulos W."/>
            <person name="Angelini C."/>
            <person name="Antonin V."/>
            <person name="Barry K.W."/>
            <person name="Bougher N.L."/>
            <person name="Buchanan P."/>
            <person name="Buyck B."/>
            <person name="Bense V."/>
            <person name="Catcheside P."/>
            <person name="Chovatia M."/>
            <person name="Cooper J."/>
            <person name="Damon W."/>
            <person name="Desjardin D."/>
            <person name="Finy P."/>
            <person name="Geml J."/>
            <person name="Haridas S."/>
            <person name="Hughes K."/>
            <person name="Justo A."/>
            <person name="Karasinski D."/>
            <person name="Kautmanova I."/>
            <person name="Kiss B."/>
            <person name="Kocsube S."/>
            <person name="Kotiranta H."/>
            <person name="LaButti K.M."/>
            <person name="Lechner B.E."/>
            <person name="Liimatainen K."/>
            <person name="Lipzen A."/>
            <person name="Lukacs Z."/>
            <person name="Mihaltcheva S."/>
            <person name="Morgado L.N."/>
            <person name="Niskanen T."/>
            <person name="Noordeloos M.E."/>
            <person name="Ohm R.A."/>
            <person name="Ortiz-Santana B."/>
            <person name="Ovrebo C."/>
            <person name="Racz N."/>
            <person name="Riley R."/>
            <person name="Savchenko A."/>
            <person name="Shiryaev A."/>
            <person name="Soop K."/>
            <person name="Spirin V."/>
            <person name="Szebenyi C."/>
            <person name="Tomsovsky M."/>
            <person name="Tulloss R.E."/>
            <person name="Uehling J."/>
            <person name="Grigoriev I.V."/>
            <person name="Vagvolgyi C."/>
            <person name="Papp T."/>
            <person name="Martin F.M."/>
            <person name="Miettinen O."/>
            <person name="Hibbett D.S."/>
            <person name="Nagy L.G."/>
        </authorList>
    </citation>
    <scope>NUCLEOTIDE SEQUENCE [LARGE SCALE GENOMIC DNA]</scope>
    <source>
        <strain evidence="1 2">NL-1719</strain>
    </source>
</reference>
<proteinExistence type="predicted"/>
<sequence>MPNSKIRKSLLKIDYEINSLKRRIQDLRSSRNAYLPVSSLPPYILTNIFCILRDEYALKHGRSSGMRTVMRLTWVCRWWRNSALEYPLLWAGAIHLGSGTRHNKLVSAFVQRSNESPLRVTLTPGLRSLSVDFDFLIPILPQIYDLDLDLGWRSPPKLDRGMVQKFWTSSVAPILRTLTLRGLVVIPRESFLNRTRTNEEDITSGLPVICDSPALRTLSLTWCRFSSGSLSHPFLTSLTIVEPPHSFGVSDLLQIISGMPSLEQLKLVRAFTRLENDEEIMAQDLPIVKTPSKLKSFIIEESVFIPVIQIFRHLVVDNSTLDLPSSLHIGITFPKPPDTAEVYSNLLRAIQQCLYPNSGWTSPNILDGTMEISYSPKLTFALISTNPSRDRTMHDTSSHSMRVQVNNIDSRSKGIFASILKLFRPTDHNDHSEAYQMDQVDVGSESIIPLGIPIRIHTLAITSYAPRPVFDFLSMISDMGIDDGIRRIRACYDAVEMVVDYLTVQKVDDHHSNLEEEGQLGECVDEGDLGQSQRRLMLEEGARSSSSSRSVSAGLVPIPTSRGNTLQPILAKTRPFPSLKSLHLVLVKSGLSNHSNPSSHYAEYSPSSPYQPPYPHLPPHSPRDTIPEPHPHQEWKPLCQMIKLRKEHGLAIEWLTIELPPETRTPLKAGRRPGDGDWNKFKLVFQVGSGLDGVPVDWMKEFVGKVNVCWWKGVI</sequence>
<accession>A0ACD3ASB0</accession>
<gene>
    <name evidence="1" type="ORF">BDN72DRAFT_898176</name>
</gene>
<organism evidence="1 2">
    <name type="scientific">Pluteus cervinus</name>
    <dbReference type="NCBI Taxonomy" id="181527"/>
    <lineage>
        <taxon>Eukaryota</taxon>
        <taxon>Fungi</taxon>
        <taxon>Dikarya</taxon>
        <taxon>Basidiomycota</taxon>
        <taxon>Agaricomycotina</taxon>
        <taxon>Agaricomycetes</taxon>
        <taxon>Agaricomycetidae</taxon>
        <taxon>Agaricales</taxon>
        <taxon>Pluteineae</taxon>
        <taxon>Pluteaceae</taxon>
        <taxon>Pluteus</taxon>
    </lineage>
</organism>
<dbReference type="Proteomes" id="UP000308600">
    <property type="component" value="Unassembled WGS sequence"/>
</dbReference>
<evidence type="ECO:0000313" key="2">
    <source>
        <dbReference type="Proteomes" id="UP000308600"/>
    </source>
</evidence>
<name>A0ACD3ASB0_9AGAR</name>
<evidence type="ECO:0000313" key="1">
    <source>
        <dbReference type="EMBL" id="TFK68390.1"/>
    </source>
</evidence>
<dbReference type="EMBL" id="ML208353">
    <property type="protein sequence ID" value="TFK68390.1"/>
    <property type="molecule type" value="Genomic_DNA"/>
</dbReference>
<keyword evidence="2" id="KW-1185">Reference proteome</keyword>
<protein>
    <submittedName>
        <fullName evidence="1">Uncharacterized protein</fullName>
    </submittedName>
</protein>